<dbReference type="AlphaFoldDB" id="A0A1F4Y419"/>
<dbReference type="Proteomes" id="UP000176568">
    <property type="component" value="Unassembled WGS sequence"/>
</dbReference>
<dbReference type="PANTHER" id="PTHR34293:SF1">
    <property type="entry name" value="HTH-TYPE TRANSCRIPTIONAL REGULATOR TRMBL2"/>
    <property type="match status" value="1"/>
</dbReference>
<dbReference type="SUPFAM" id="SSF46785">
    <property type="entry name" value="Winged helix' DNA-binding domain"/>
    <property type="match status" value="1"/>
</dbReference>
<protein>
    <recommendedName>
        <fullName evidence="1">Transcription regulator TrmB N-terminal domain-containing protein</fullName>
    </recommendedName>
</protein>
<dbReference type="InterPro" id="IPR002831">
    <property type="entry name" value="Tscrpt_reg_TrmB_N"/>
</dbReference>
<dbReference type="InterPro" id="IPR036390">
    <property type="entry name" value="WH_DNA-bd_sf"/>
</dbReference>
<gene>
    <name evidence="2" type="ORF">A2419_03030</name>
</gene>
<organism evidence="2 3">
    <name type="scientific">Candidatus Adlerbacteria bacterium RIFOXYC1_FULL_48_26</name>
    <dbReference type="NCBI Taxonomy" id="1797247"/>
    <lineage>
        <taxon>Bacteria</taxon>
        <taxon>Candidatus Adleribacteriota</taxon>
    </lineage>
</organism>
<dbReference type="InterPro" id="IPR051797">
    <property type="entry name" value="TrmB-like"/>
</dbReference>
<accession>A0A1F4Y419</accession>
<reference evidence="2 3" key="1">
    <citation type="journal article" date="2016" name="Nat. Commun.">
        <title>Thousands of microbial genomes shed light on interconnected biogeochemical processes in an aquifer system.</title>
        <authorList>
            <person name="Anantharaman K."/>
            <person name="Brown C.T."/>
            <person name="Hug L.A."/>
            <person name="Sharon I."/>
            <person name="Castelle C.J."/>
            <person name="Probst A.J."/>
            <person name="Thomas B.C."/>
            <person name="Singh A."/>
            <person name="Wilkins M.J."/>
            <person name="Karaoz U."/>
            <person name="Brodie E.L."/>
            <person name="Williams K.H."/>
            <person name="Hubbard S.S."/>
            <person name="Banfield J.F."/>
        </authorList>
    </citation>
    <scope>NUCLEOTIDE SEQUENCE [LARGE SCALE GENOMIC DNA]</scope>
</reference>
<dbReference type="Pfam" id="PF01978">
    <property type="entry name" value="TrmB"/>
    <property type="match status" value="1"/>
</dbReference>
<comment type="caution">
    <text evidence="2">The sequence shown here is derived from an EMBL/GenBank/DDBJ whole genome shotgun (WGS) entry which is preliminary data.</text>
</comment>
<name>A0A1F4Y419_9BACT</name>
<sequence length="257" mass="29129">MSKKLDNVPNKDLLKNLEQLGLSDKEARVYLALLPRQDTGTSNLIRATGLHGQFVYQALDRLEELGLAKHVVQSGRKKFSAGSPDRILALVDEKKLAAQTVVKQLREQFTAKQEQSFETFQGDAAFTNNEFALLEAMPEDSSIDILNGSGDRYVELLGLEMNRYEQIRTKKRIKIRYISTSGNQNYLKIMAQQRPFFEFRILQQGYSGVDTTIYDGCLVFSMFGTPAVSFVFKNKEISTGYRGFFEVLWNLSSNPAK</sequence>
<dbReference type="PANTHER" id="PTHR34293">
    <property type="entry name" value="HTH-TYPE TRANSCRIPTIONAL REGULATOR TRMBL2"/>
    <property type="match status" value="1"/>
</dbReference>
<proteinExistence type="predicted"/>
<evidence type="ECO:0000313" key="2">
    <source>
        <dbReference type="EMBL" id="OGC88710.1"/>
    </source>
</evidence>
<dbReference type="InterPro" id="IPR036388">
    <property type="entry name" value="WH-like_DNA-bd_sf"/>
</dbReference>
<dbReference type="EMBL" id="MEXB01000004">
    <property type="protein sequence ID" value="OGC88710.1"/>
    <property type="molecule type" value="Genomic_DNA"/>
</dbReference>
<dbReference type="Gene3D" id="1.10.10.10">
    <property type="entry name" value="Winged helix-like DNA-binding domain superfamily/Winged helix DNA-binding domain"/>
    <property type="match status" value="1"/>
</dbReference>
<dbReference type="STRING" id="1797247.A2419_03030"/>
<evidence type="ECO:0000313" key="3">
    <source>
        <dbReference type="Proteomes" id="UP000176568"/>
    </source>
</evidence>
<evidence type="ECO:0000259" key="1">
    <source>
        <dbReference type="Pfam" id="PF01978"/>
    </source>
</evidence>
<feature type="domain" description="Transcription regulator TrmB N-terminal" evidence="1">
    <location>
        <begin position="17"/>
        <end position="84"/>
    </location>
</feature>